<name>A0AAN6GHI4_9BASI</name>
<dbReference type="InterPro" id="IPR052896">
    <property type="entry name" value="GGT-like_enzyme"/>
</dbReference>
<evidence type="ECO:0000313" key="3">
    <source>
        <dbReference type="Proteomes" id="UP001176521"/>
    </source>
</evidence>
<organism evidence="2 3">
    <name type="scientific">Tilletia horrida</name>
    <dbReference type="NCBI Taxonomy" id="155126"/>
    <lineage>
        <taxon>Eukaryota</taxon>
        <taxon>Fungi</taxon>
        <taxon>Dikarya</taxon>
        <taxon>Basidiomycota</taxon>
        <taxon>Ustilaginomycotina</taxon>
        <taxon>Exobasidiomycetes</taxon>
        <taxon>Tilletiales</taxon>
        <taxon>Tilletiaceae</taxon>
        <taxon>Tilletia</taxon>
    </lineage>
</organism>
<protein>
    <recommendedName>
        <fullName evidence="4">Gamma-glutamyltransferase</fullName>
    </recommendedName>
</protein>
<dbReference type="Gene3D" id="3.60.20.40">
    <property type="match status" value="1"/>
</dbReference>
<dbReference type="PRINTS" id="PR01210">
    <property type="entry name" value="GGTRANSPTASE"/>
</dbReference>
<accession>A0AAN6GHI4</accession>
<dbReference type="AlphaFoldDB" id="A0AAN6GHI4"/>
<dbReference type="PANTHER" id="PTHR43881:SF1">
    <property type="entry name" value="GAMMA-GLUTAMYLTRANSPEPTIDASE (AFU_ORTHOLOGUE AFUA_4G13580)"/>
    <property type="match status" value="1"/>
</dbReference>
<feature type="region of interest" description="Disordered" evidence="1">
    <location>
        <begin position="202"/>
        <end position="221"/>
    </location>
</feature>
<sequence length="622" mass="66215">MSTAQRKPLDWTTCDPGAELHWARFPSRRSTVFSSKGIVSCSQPLAASAGIEILNAGGNAADAAVAVAAALNVTEPSQTGIGGDAFALFYNAADKTVRGINGSGRSPGNASLEKVKADGLTRDIPPTSAHSITVPGAAAAWVDTVELFGSGNLSLSDILTPAIRLADNGHPVHEMSAYLWSRSEELLLKQSNGTEMLIRNSNSAGDAATASEGPTHRAPRAGDIMRMPNLARTYRDLATLGKEGFYKGRIAREIVAVVKENGGHMELDDLADHIERGPDEIKPVHYTYHNDGSEGEQDGVTLYECPPNGQGLVALLALGILDAAQRLGLVADLRTLEHNSTEYLHALIEALRLAFADARKYVSDPQHHGEKPLDVDYMLSAPYLESRAKLFDPKKASADPEAGSPFASSDTVYFSVADKDGNACSFINSNYSGFGSCIVPKGCGFTLQNRGSGFVLEEGHMNVYAPRKRPLHTILPAMATRGKDLFLSFGVMGGEMQPQGHVQVLLNMLHRGFTPQASLDAPRFCIGAGMPDAASSGTAEGKNSSVVFLEEGIPEEVGEALRKMGHRIEFRSGFGRALFGRGQIIQRLGTTVRRDGAGDDHGRVVWAAGSDPRADGQAVAQV</sequence>
<dbReference type="SUPFAM" id="SSF56235">
    <property type="entry name" value="N-terminal nucleophile aminohydrolases (Ntn hydrolases)"/>
    <property type="match status" value="1"/>
</dbReference>
<dbReference type="Pfam" id="PF01019">
    <property type="entry name" value="G_glu_transpept"/>
    <property type="match status" value="1"/>
</dbReference>
<comment type="caution">
    <text evidence="2">The sequence shown here is derived from an EMBL/GenBank/DDBJ whole genome shotgun (WGS) entry which is preliminary data.</text>
</comment>
<keyword evidence="3" id="KW-1185">Reference proteome</keyword>
<dbReference type="Proteomes" id="UP001176521">
    <property type="component" value="Unassembled WGS sequence"/>
</dbReference>
<dbReference type="InterPro" id="IPR043138">
    <property type="entry name" value="GGT_lsub"/>
</dbReference>
<evidence type="ECO:0008006" key="4">
    <source>
        <dbReference type="Google" id="ProtNLM"/>
    </source>
</evidence>
<dbReference type="Gene3D" id="1.10.246.130">
    <property type="match status" value="1"/>
</dbReference>
<reference evidence="2" key="1">
    <citation type="journal article" date="2023" name="PhytoFront">
        <title>Draft Genome Resources of Seven Strains of Tilletia horrida, Causal Agent of Kernel Smut of Rice.</title>
        <authorList>
            <person name="Khanal S."/>
            <person name="Antony Babu S."/>
            <person name="Zhou X.G."/>
        </authorList>
    </citation>
    <scope>NUCLEOTIDE SEQUENCE</scope>
    <source>
        <strain evidence="2">TX3</strain>
    </source>
</reference>
<dbReference type="EMBL" id="JAPDMQ010000012">
    <property type="protein sequence ID" value="KAK0540505.1"/>
    <property type="molecule type" value="Genomic_DNA"/>
</dbReference>
<proteinExistence type="predicted"/>
<gene>
    <name evidence="2" type="ORF">OC842_000440</name>
</gene>
<dbReference type="InterPro" id="IPR043137">
    <property type="entry name" value="GGT_ssub_C"/>
</dbReference>
<dbReference type="PANTHER" id="PTHR43881">
    <property type="entry name" value="GAMMA-GLUTAMYLTRANSPEPTIDASE (AFU_ORTHOLOGUE AFUA_4G13580)"/>
    <property type="match status" value="1"/>
</dbReference>
<evidence type="ECO:0000256" key="1">
    <source>
        <dbReference type="SAM" id="MobiDB-lite"/>
    </source>
</evidence>
<dbReference type="InterPro" id="IPR029055">
    <property type="entry name" value="Ntn_hydrolases_N"/>
</dbReference>
<evidence type="ECO:0000313" key="2">
    <source>
        <dbReference type="EMBL" id="KAK0540505.1"/>
    </source>
</evidence>